<keyword evidence="2" id="KW-0812">Transmembrane</keyword>
<gene>
    <name evidence="4" type="ORF">D1B32_05450</name>
</gene>
<feature type="transmembrane region" description="Helical" evidence="2">
    <location>
        <begin position="146"/>
        <end position="166"/>
    </location>
</feature>
<reference evidence="4 5" key="1">
    <citation type="journal article" date="2007" name="Int. J. Syst. Evol. Microbiol.">
        <title>Oceanobacillus profundus sp. nov., isolated from a deep-sea sediment core.</title>
        <authorList>
            <person name="Kim Y.G."/>
            <person name="Choi D.H."/>
            <person name="Hyun S."/>
            <person name="Cho B.C."/>
        </authorList>
    </citation>
    <scope>NUCLEOTIDE SEQUENCE [LARGE SCALE GENOMIC DNA]</scope>
    <source>
        <strain evidence="4 5">DSM 18246</strain>
    </source>
</reference>
<evidence type="ECO:0000313" key="5">
    <source>
        <dbReference type="Proteomes" id="UP000285456"/>
    </source>
</evidence>
<dbReference type="Pfam" id="PF08006">
    <property type="entry name" value="HAAS_TM"/>
    <property type="match status" value="1"/>
</dbReference>
<feature type="transmembrane region" description="Helical" evidence="2">
    <location>
        <begin position="83"/>
        <end position="101"/>
    </location>
</feature>
<keyword evidence="1" id="KW-0175">Coiled coil</keyword>
<keyword evidence="2" id="KW-0472">Membrane</keyword>
<feature type="transmembrane region" description="Helical" evidence="2">
    <location>
        <begin position="113"/>
        <end position="134"/>
    </location>
</feature>
<dbReference type="RefSeq" id="WP_118888822.1">
    <property type="nucleotide sequence ID" value="NZ_PHUT01000002.1"/>
</dbReference>
<dbReference type="PANTHER" id="PTHR41307">
    <property type="entry name" value="MEMBRANE PROTEIN-RELATED"/>
    <property type="match status" value="1"/>
</dbReference>
<dbReference type="InterPro" id="IPR012963">
    <property type="entry name" value="HAAS_TM"/>
</dbReference>
<evidence type="ECO:0000256" key="1">
    <source>
        <dbReference type="SAM" id="Coils"/>
    </source>
</evidence>
<comment type="caution">
    <text evidence="4">The sequence shown here is derived from an EMBL/GenBank/DDBJ whole genome shotgun (WGS) entry which is preliminary data.</text>
</comment>
<dbReference type="EMBL" id="QWEH01000002">
    <property type="protein sequence ID" value="RHW34605.1"/>
    <property type="molecule type" value="Genomic_DNA"/>
</dbReference>
<name>A0A417YMR6_9BACI</name>
<protein>
    <recommendedName>
        <fullName evidence="3">HAAS transmembrane region domain-containing protein</fullName>
    </recommendedName>
</protein>
<sequence>MMPKNVPLSKKSKQFLENLRVYLFSTGKKEKEIDEIVEELENHLMQAEKDGKSIEHIIGQSPRAYMEQLASEMPIDLKAWMKYIPMILFGAFSFTVVRDLFEGTLAYSLLEIIGFLIIAILFLTSISLTFRYVAGKNLSTGKQFAILYPVALLPMALFIGLIFLNQHVTTPVISFGMIGTIIIAIVTLIFIIGISIWSKTWVLPIVLTFVSLPDYLLGFTSLTESARLITGTCITFGGIFIYLWISSKLAKA</sequence>
<feature type="transmembrane region" description="Helical" evidence="2">
    <location>
        <begin position="201"/>
        <end position="222"/>
    </location>
</feature>
<dbReference type="SUPFAM" id="SSF158560">
    <property type="entry name" value="BH3980-like"/>
    <property type="match status" value="1"/>
</dbReference>
<dbReference type="PANTHER" id="PTHR41307:SF1">
    <property type="entry name" value="MEMBRANE PROTEIN"/>
    <property type="match status" value="1"/>
</dbReference>
<evidence type="ECO:0000259" key="3">
    <source>
        <dbReference type="Pfam" id="PF08006"/>
    </source>
</evidence>
<feature type="coiled-coil region" evidence="1">
    <location>
        <begin position="30"/>
        <end position="57"/>
    </location>
</feature>
<accession>A0A417YMR6</accession>
<feature type="transmembrane region" description="Helical" evidence="2">
    <location>
        <begin position="228"/>
        <end position="245"/>
    </location>
</feature>
<feature type="transmembrane region" description="Helical" evidence="2">
    <location>
        <begin position="172"/>
        <end position="194"/>
    </location>
</feature>
<evidence type="ECO:0000256" key="2">
    <source>
        <dbReference type="SAM" id="Phobius"/>
    </source>
</evidence>
<dbReference type="Gene3D" id="1.10.1900.10">
    <property type="entry name" value="c-terminal domain of poly(a) binding protein"/>
    <property type="match status" value="1"/>
</dbReference>
<dbReference type="Proteomes" id="UP000285456">
    <property type="component" value="Unassembled WGS sequence"/>
</dbReference>
<keyword evidence="2" id="KW-1133">Transmembrane helix</keyword>
<evidence type="ECO:0000313" key="4">
    <source>
        <dbReference type="EMBL" id="RHW34605.1"/>
    </source>
</evidence>
<dbReference type="AlphaFoldDB" id="A0A417YMR6"/>
<proteinExistence type="predicted"/>
<organism evidence="4 5">
    <name type="scientific">Oceanobacillus profundus</name>
    <dbReference type="NCBI Taxonomy" id="372463"/>
    <lineage>
        <taxon>Bacteria</taxon>
        <taxon>Bacillati</taxon>
        <taxon>Bacillota</taxon>
        <taxon>Bacilli</taxon>
        <taxon>Bacillales</taxon>
        <taxon>Bacillaceae</taxon>
        <taxon>Oceanobacillus</taxon>
    </lineage>
</organism>
<keyword evidence="5" id="KW-1185">Reference proteome</keyword>
<feature type="domain" description="HAAS transmembrane region" evidence="3">
    <location>
        <begin position="94"/>
        <end position="207"/>
    </location>
</feature>